<keyword evidence="1" id="KW-1133">Transmembrane helix</keyword>
<dbReference type="EMBL" id="KQ234152">
    <property type="protein sequence ID" value="KMZ82974.1"/>
    <property type="molecule type" value="Genomic_DNA"/>
</dbReference>
<keyword evidence="1" id="KW-0472">Membrane</keyword>
<sequence>MIESKKLYFIEYLSVLFLLKLLAFLHLILISFSYNDLVVTNKFSENKNNVVGVWNFRCHRSLEEQEFQEQNCYLNMNDKLLDEVDYNNEEYGIYYVSPYEQIRKRTSNNMGVLKRNYKNRFGKKSGLAKWDQYFEKKVIHKLDDIYEISKKKIKNDKKKLKKGIYNKYINRFTLLYFSSLLGLIIPILYSFGMFHIYTYLCDEIPSDKHKLCKLFYENIACVNSIILSIFYIIFILVFIYGVIKIIKYERIKAIKGKMSLKEYCKFCKGIIRKT</sequence>
<dbReference type="AlphaFoldDB" id="A0A0J9SJ16"/>
<feature type="transmembrane region" description="Helical" evidence="1">
    <location>
        <begin position="168"/>
        <end position="189"/>
    </location>
</feature>
<organism evidence="2 3">
    <name type="scientific">Plasmodium vivax India VII</name>
    <dbReference type="NCBI Taxonomy" id="1077284"/>
    <lineage>
        <taxon>Eukaryota</taxon>
        <taxon>Sar</taxon>
        <taxon>Alveolata</taxon>
        <taxon>Apicomplexa</taxon>
        <taxon>Aconoidasida</taxon>
        <taxon>Haemosporida</taxon>
        <taxon>Plasmodiidae</taxon>
        <taxon>Plasmodium</taxon>
        <taxon>Plasmodium (Plasmodium)</taxon>
    </lineage>
</organism>
<accession>A0A0J9SJ16</accession>
<reference evidence="2 3" key="1">
    <citation type="submission" date="2011-08" db="EMBL/GenBank/DDBJ databases">
        <title>The Genome Sequence of Plasmodium vivax India VII.</title>
        <authorList>
            <consortium name="The Broad Institute Genome Sequencing Platform"/>
            <consortium name="The Broad Institute Genome Sequencing Center for Infectious Disease"/>
            <person name="Neafsey D."/>
            <person name="Carlton J."/>
            <person name="Barnwell J."/>
            <person name="Collins W."/>
            <person name="Escalante A."/>
            <person name="Mullikin J."/>
            <person name="Saul A."/>
            <person name="Guigo R."/>
            <person name="Camara F."/>
            <person name="Young S.K."/>
            <person name="Zeng Q."/>
            <person name="Gargeya S."/>
            <person name="Fitzgerald M."/>
            <person name="Haas B."/>
            <person name="Abouelleil A."/>
            <person name="Alvarado L."/>
            <person name="Arachchi H.M."/>
            <person name="Berlin A."/>
            <person name="Brown A."/>
            <person name="Chapman S.B."/>
            <person name="Chen Z."/>
            <person name="Dunbar C."/>
            <person name="Freedman E."/>
            <person name="Gearin G."/>
            <person name="Gellesch M."/>
            <person name="Goldberg J."/>
            <person name="Griggs A."/>
            <person name="Gujja S."/>
            <person name="Heiman D."/>
            <person name="Howarth C."/>
            <person name="Larson L."/>
            <person name="Lui A."/>
            <person name="MacDonald P.J.P."/>
            <person name="Montmayeur A."/>
            <person name="Murphy C."/>
            <person name="Neiman D."/>
            <person name="Pearson M."/>
            <person name="Priest M."/>
            <person name="Roberts A."/>
            <person name="Saif S."/>
            <person name="Shea T."/>
            <person name="Shenoy N."/>
            <person name="Sisk P."/>
            <person name="Stolte C."/>
            <person name="Sykes S."/>
            <person name="Wortman J."/>
            <person name="Nusbaum C."/>
            <person name="Birren B."/>
        </authorList>
    </citation>
    <scope>NUCLEOTIDE SEQUENCE [LARGE SCALE GENOMIC DNA]</scope>
    <source>
        <strain evidence="2 3">India VII</strain>
    </source>
</reference>
<keyword evidence="1" id="KW-0812">Transmembrane</keyword>
<proteinExistence type="predicted"/>
<dbReference type="OrthoDB" id="10693411at2759"/>
<evidence type="ECO:0000313" key="2">
    <source>
        <dbReference type="EMBL" id="KMZ82974.1"/>
    </source>
</evidence>
<dbReference type="InterPro" id="IPR022139">
    <property type="entry name" value="Fam-L/Fam-M-like_plasmodium"/>
</dbReference>
<evidence type="ECO:0000313" key="3">
    <source>
        <dbReference type="Proteomes" id="UP000053562"/>
    </source>
</evidence>
<dbReference type="Pfam" id="PF12420">
    <property type="entry name" value="DUF3671"/>
    <property type="match status" value="1"/>
</dbReference>
<gene>
    <name evidence="2" type="ORF">PVIIG_05269</name>
</gene>
<evidence type="ECO:0000256" key="1">
    <source>
        <dbReference type="SAM" id="Phobius"/>
    </source>
</evidence>
<feature type="transmembrane region" description="Helical" evidence="1">
    <location>
        <begin position="225"/>
        <end position="243"/>
    </location>
</feature>
<feature type="transmembrane region" description="Helical" evidence="1">
    <location>
        <begin position="12"/>
        <end position="34"/>
    </location>
</feature>
<dbReference type="Proteomes" id="UP000053562">
    <property type="component" value="Unassembled WGS sequence"/>
</dbReference>
<evidence type="ECO:0008006" key="4">
    <source>
        <dbReference type="Google" id="ProtNLM"/>
    </source>
</evidence>
<protein>
    <recommendedName>
        <fullName evidence="4">Variable surface protein</fullName>
    </recommendedName>
</protein>
<name>A0A0J9SJ16_PLAVI</name>